<dbReference type="Pfam" id="PF24035">
    <property type="entry name" value="DUF7344"/>
    <property type="match status" value="2"/>
</dbReference>
<proteinExistence type="predicted"/>
<organism evidence="2 3">
    <name type="scientific">Halocatena marina</name>
    <dbReference type="NCBI Taxonomy" id="2934937"/>
    <lineage>
        <taxon>Archaea</taxon>
        <taxon>Methanobacteriati</taxon>
        <taxon>Methanobacteriota</taxon>
        <taxon>Stenosarchaea group</taxon>
        <taxon>Halobacteria</taxon>
        <taxon>Halobacteriales</taxon>
        <taxon>Natronomonadaceae</taxon>
        <taxon>Halocatena</taxon>
    </lineage>
</organism>
<keyword evidence="3" id="KW-1185">Reference proteome</keyword>
<gene>
    <name evidence="2" type="ORF">ACFQL7_06945</name>
</gene>
<evidence type="ECO:0000313" key="3">
    <source>
        <dbReference type="Proteomes" id="UP001596417"/>
    </source>
</evidence>
<comment type="caution">
    <text evidence="2">The sequence shown here is derived from an EMBL/GenBank/DDBJ whole genome shotgun (WGS) entry which is preliminary data.</text>
</comment>
<dbReference type="GeneID" id="76199178"/>
<accession>A0ABD5YNP4</accession>
<feature type="domain" description="DUF7344" evidence="1">
    <location>
        <begin position="18"/>
        <end position="86"/>
    </location>
</feature>
<reference evidence="2 3" key="1">
    <citation type="journal article" date="2019" name="Int. J. Syst. Evol. Microbiol.">
        <title>The Global Catalogue of Microorganisms (GCM) 10K type strain sequencing project: providing services to taxonomists for standard genome sequencing and annotation.</title>
        <authorList>
            <consortium name="The Broad Institute Genomics Platform"/>
            <consortium name="The Broad Institute Genome Sequencing Center for Infectious Disease"/>
            <person name="Wu L."/>
            <person name="Ma J."/>
        </authorList>
    </citation>
    <scope>NUCLEOTIDE SEQUENCE [LARGE SCALE GENOMIC DNA]</scope>
    <source>
        <strain evidence="2 3">RDMS1</strain>
    </source>
</reference>
<dbReference type="RefSeq" id="WP_264554854.1">
    <property type="nucleotide sequence ID" value="NZ_CP109979.1"/>
</dbReference>
<feature type="domain" description="DUF7344" evidence="1">
    <location>
        <begin position="123"/>
        <end position="197"/>
    </location>
</feature>
<name>A0ABD5YNP4_9EURY</name>
<dbReference type="Proteomes" id="UP001596417">
    <property type="component" value="Unassembled WGS sequence"/>
</dbReference>
<dbReference type="AlphaFoldDB" id="A0ABD5YNP4"/>
<dbReference type="InterPro" id="IPR055768">
    <property type="entry name" value="DUF7344"/>
</dbReference>
<evidence type="ECO:0000313" key="2">
    <source>
        <dbReference type="EMBL" id="MFC7189619.1"/>
    </source>
</evidence>
<protein>
    <recommendedName>
        <fullName evidence="1">DUF7344 domain-containing protein</fullName>
    </recommendedName>
</protein>
<evidence type="ECO:0000259" key="1">
    <source>
        <dbReference type="Pfam" id="PF24035"/>
    </source>
</evidence>
<sequence>MRSERQSPSGTMPIQSAIFADPRQRQIIAILRERSGPISQRTLASQLAVREADESLAPVTEVDHQRILIDLSHRCLPALEAAEWIERQSVGISITEHVPVEGMDVWLSGVDDPAIPWDALAVLLAHSRRQHIMSIIAERTLPLPLGELETALRSSSRSQTTDEDGDGSTLLATLHHVDLPRLEDVGLIEYDNDEKTVVRHRSPDTISDWLRTANTGDGTDIDVIPWGRGWRELPSTVVEAINTGEEWTRIVRKRLQFILGRKST</sequence>
<dbReference type="EMBL" id="JBHTAX010000001">
    <property type="protein sequence ID" value="MFC7189619.1"/>
    <property type="molecule type" value="Genomic_DNA"/>
</dbReference>